<dbReference type="Gene3D" id="1.20.1500.10">
    <property type="entry name" value="YheA/YmcA-like"/>
    <property type="match status" value="1"/>
</dbReference>
<accession>A0A172TPY6</accession>
<sequence length="110" mass="12855">MNVYDKAYELTKAIKESNEYADCKAAALAIQADEEGKRMLDDFRSQQLELQQRLMNGESPSSDEMDRMQKRFEILNMNPNIQRIFEAERRLGVIVEDVNRIIMEPLKDVL</sequence>
<dbReference type="InterPro" id="IPR023378">
    <property type="entry name" value="YheA/YmcA-like_dom_sf"/>
</dbReference>
<dbReference type="SUPFAM" id="SSF158622">
    <property type="entry name" value="YheA/YmcA-like"/>
    <property type="match status" value="1"/>
</dbReference>
<dbReference type="AlphaFoldDB" id="A0A172TPY6"/>
<dbReference type="EMBL" id="CP011388">
    <property type="protein sequence ID" value="ANE49108.1"/>
    <property type="molecule type" value="Genomic_DNA"/>
</dbReference>
<dbReference type="STRING" id="1178515.SY83_21645"/>
<evidence type="ECO:0000313" key="2">
    <source>
        <dbReference type="EMBL" id="ANE49108.1"/>
    </source>
</evidence>
<name>A0A172TPY6_9BACL</name>
<evidence type="ECO:0000313" key="3">
    <source>
        <dbReference type="Proteomes" id="UP000076927"/>
    </source>
</evidence>
<dbReference type="PATRIC" id="fig|1178515.4.peg.4387"/>
<dbReference type="KEGG" id="pswu:SY83_21645"/>
<protein>
    <recommendedName>
        <fullName evidence="1">UPF0342 protein SY83_21645</fullName>
    </recommendedName>
</protein>
<dbReference type="Pfam" id="PF06133">
    <property type="entry name" value="Com_YlbF"/>
    <property type="match status" value="1"/>
</dbReference>
<dbReference type="RefSeq" id="WP_068611288.1">
    <property type="nucleotide sequence ID" value="NZ_CP011388.1"/>
</dbReference>
<comment type="similarity">
    <text evidence="1">Belongs to the UPF0342 family.</text>
</comment>
<keyword evidence="3" id="KW-1185">Reference proteome</keyword>
<organism evidence="2 3">
    <name type="scientific">Paenibacillus swuensis</name>
    <dbReference type="NCBI Taxonomy" id="1178515"/>
    <lineage>
        <taxon>Bacteria</taxon>
        <taxon>Bacillati</taxon>
        <taxon>Bacillota</taxon>
        <taxon>Bacilli</taxon>
        <taxon>Bacillales</taxon>
        <taxon>Paenibacillaceae</taxon>
        <taxon>Paenibacillus</taxon>
    </lineage>
</organism>
<dbReference type="Proteomes" id="UP000076927">
    <property type="component" value="Chromosome"/>
</dbReference>
<evidence type="ECO:0000256" key="1">
    <source>
        <dbReference type="HAMAP-Rule" id="MF_01526"/>
    </source>
</evidence>
<gene>
    <name evidence="2" type="ORF">SY83_21645</name>
</gene>
<dbReference type="HAMAP" id="MF_01526">
    <property type="entry name" value="UPF0342"/>
    <property type="match status" value="1"/>
</dbReference>
<dbReference type="InterPro" id="IPR010368">
    <property type="entry name" value="Com_YlbF"/>
</dbReference>
<reference evidence="2 3" key="1">
    <citation type="submission" date="2015-01" db="EMBL/GenBank/DDBJ databases">
        <title>Paenibacillus swuensis/DY6/whole genome sequencing.</title>
        <authorList>
            <person name="Kim M.K."/>
            <person name="Srinivasan S."/>
            <person name="Lee J.-J."/>
        </authorList>
    </citation>
    <scope>NUCLEOTIDE SEQUENCE [LARGE SCALE GENOMIC DNA]</scope>
    <source>
        <strain evidence="2 3">DY6</strain>
    </source>
</reference>
<proteinExistence type="inferred from homology"/>
<dbReference type="OrthoDB" id="9811402at2"/>